<dbReference type="EMBL" id="KB740997">
    <property type="protein sequence ID" value="ENN75856.1"/>
    <property type="molecule type" value="Genomic_DNA"/>
</dbReference>
<dbReference type="SUPFAM" id="SSF56112">
    <property type="entry name" value="Protein kinase-like (PK-like)"/>
    <property type="match status" value="1"/>
</dbReference>
<gene>
    <name evidence="12" type="primary">109539084</name>
    <name evidence="11" type="ORF">D910_06219</name>
    <name evidence="10" type="ORF">YQE_07585</name>
</gene>
<keyword evidence="3" id="KW-0808">Transferase</keyword>
<evidence type="ECO:0000256" key="4">
    <source>
        <dbReference type="ARBA" id="ARBA00022741"/>
    </source>
</evidence>
<keyword evidence="13" id="KW-1185">Reference proteome</keyword>
<dbReference type="SMART" id="SM00220">
    <property type="entry name" value="S_TKc"/>
    <property type="match status" value="1"/>
</dbReference>
<dbReference type="Gene3D" id="3.30.200.20">
    <property type="entry name" value="Phosphorylase Kinase, domain 1"/>
    <property type="match status" value="1"/>
</dbReference>
<dbReference type="AlphaFoldDB" id="N6U5D1"/>
<name>N6U5D1_DENPD</name>
<dbReference type="InterPro" id="IPR051681">
    <property type="entry name" value="Ser/Thr_Kinases-Pseudokinases"/>
</dbReference>
<evidence type="ECO:0000313" key="12">
    <source>
        <dbReference type="EnsemblMetazoa" id="XP_019762242.1"/>
    </source>
</evidence>
<feature type="non-terminal residue" evidence="10">
    <location>
        <position position="1"/>
    </location>
</feature>
<dbReference type="OrthoDB" id="4062651at2759"/>
<dbReference type="HOGENOM" id="CLU_044128_0_0_1"/>
<sequence>MSEFCTPQKHNQQLLSNLRIPPSPCMKKIGYGTGVAVYELQRSPAFNQFRSPWAIKKLIKRKNENGPIQTRLKNEAEVLRKLVHPNIVGFRAFLQGADGKSLLAMEECNSCLGDLIEDRNDNEAGPFGAKLISKVASDVAHALAYLHNTVLLLHCDLKSYNVLIQGQFQTCKLCDFGVCLPLTKDGELDKESAPCAEYEGTKAWSAPEILDYPQVITTKADIYSYGLIIWEMIALCPPISADLATDISSYSNLDPDTLADLLDEMRARERPAIPSNVNLGTDYSFLLEIYYCSTHENRNERPSASDLISLFQNTDVAGKQ</sequence>
<evidence type="ECO:0000256" key="8">
    <source>
        <dbReference type="ARBA" id="ARBA00048679"/>
    </source>
</evidence>
<reference evidence="13 14" key="1">
    <citation type="journal article" date="2013" name="Genome Biol.">
        <title>Draft genome of the mountain pine beetle, Dendroctonus ponderosae Hopkins, a major forest pest.</title>
        <authorList>
            <person name="Keeling C.I."/>
            <person name="Yuen M.M."/>
            <person name="Liao N.Y."/>
            <person name="Docking T.R."/>
            <person name="Chan S.K."/>
            <person name="Taylor G.A."/>
            <person name="Palmquist D.L."/>
            <person name="Jackman S.D."/>
            <person name="Nguyen A."/>
            <person name="Li M."/>
            <person name="Henderson H."/>
            <person name="Janes J.K."/>
            <person name="Zhao Y."/>
            <person name="Pandoh P."/>
            <person name="Moore R."/>
            <person name="Sperling F.A."/>
            <person name="Huber D.P."/>
            <person name="Birol I."/>
            <person name="Jones S.J."/>
            <person name="Bohlmann J."/>
        </authorList>
    </citation>
    <scope>NUCLEOTIDE SEQUENCE</scope>
</reference>
<evidence type="ECO:0000256" key="6">
    <source>
        <dbReference type="ARBA" id="ARBA00022840"/>
    </source>
</evidence>
<dbReference type="EC" id="2.7.11.1" evidence="1"/>
<dbReference type="InterPro" id="IPR000719">
    <property type="entry name" value="Prot_kinase_dom"/>
</dbReference>
<dbReference type="PANTHER" id="PTHR44329">
    <property type="entry name" value="SERINE/THREONINE-PROTEIN KINASE TNNI3K-RELATED"/>
    <property type="match status" value="1"/>
</dbReference>
<comment type="catalytic activity">
    <reaction evidence="8">
        <text>L-seryl-[protein] + ATP = O-phospho-L-seryl-[protein] + ADP + H(+)</text>
        <dbReference type="Rhea" id="RHEA:17989"/>
        <dbReference type="Rhea" id="RHEA-COMP:9863"/>
        <dbReference type="Rhea" id="RHEA-COMP:11604"/>
        <dbReference type="ChEBI" id="CHEBI:15378"/>
        <dbReference type="ChEBI" id="CHEBI:29999"/>
        <dbReference type="ChEBI" id="CHEBI:30616"/>
        <dbReference type="ChEBI" id="CHEBI:83421"/>
        <dbReference type="ChEBI" id="CHEBI:456216"/>
        <dbReference type="EC" id="2.7.11.1"/>
    </reaction>
</comment>
<organism evidence="10">
    <name type="scientific">Dendroctonus ponderosae</name>
    <name type="common">Mountain pine beetle</name>
    <dbReference type="NCBI Taxonomy" id="77166"/>
    <lineage>
        <taxon>Eukaryota</taxon>
        <taxon>Metazoa</taxon>
        <taxon>Ecdysozoa</taxon>
        <taxon>Arthropoda</taxon>
        <taxon>Hexapoda</taxon>
        <taxon>Insecta</taxon>
        <taxon>Pterygota</taxon>
        <taxon>Neoptera</taxon>
        <taxon>Endopterygota</taxon>
        <taxon>Coleoptera</taxon>
        <taxon>Polyphaga</taxon>
        <taxon>Cucujiformia</taxon>
        <taxon>Curculionidae</taxon>
        <taxon>Scolytinae</taxon>
        <taxon>Dendroctonus</taxon>
    </lineage>
</organism>
<evidence type="ECO:0000256" key="5">
    <source>
        <dbReference type="ARBA" id="ARBA00022777"/>
    </source>
</evidence>
<dbReference type="GO" id="GO:0004674">
    <property type="term" value="F:protein serine/threonine kinase activity"/>
    <property type="evidence" value="ECO:0007669"/>
    <property type="project" value="UniProtKB-KW"/>
</dbReference>
<feature type="domain" description="Protein kinase" evidence="9">
    <location>
        <begin position="23"/>
        <end position="316"/>
    </location>
</feature>
<dbReference type="GO" id="GO:0005524">
    <property type="term" value="F:ATP binding"/>
    <property type="evidence" value="ECO:0007669"/>
    <property type="project" value="UniProtKB-KW"/>
</dbReference>
<dbReference type="PROSITE" id="PS00108">
    <property type="entry name" value="PROTEIN_KINASE_ST"/>
    <property type="match status" value="1"/>
</dbReference>
<dbReference type="OMA" id="MIMDIAH"/>
<evidence type="ECO:0000256" key="3">
    <source>
        <dbReference type="ARBA" id="ARBA00022679"/>
    </source>
</evidence>
<evidence type="ECO:0000313" key="14">
    <source>
        <dbReference type="Proteomes" id="UP000030742"/>
    </source>
</evidence>
<reference evidence="12" key="2">
    <citation type="submission" date="2024-08" db="UniProtKB">
        <authorList>
            <consortium name="EnsemblMetazoa"/>
        </authorList>
    </citation>
    <scope>IDENTIFICATION</scope>
</reference>
<protein>
    <recommendedName>
        <fullName evidence="1">non-specific serine/threonine protein kinase</fullName>
        <ecNumber evidence="1">2.7.11.1</ecNumber>
    </recommendedName>
</protein>
<keyword evidence="4" id="KW-0547">Nucleotide-binding</keyword>
<keyword evidence="6" id="KW-0067">ATP-binding</keyword>
<evidence type="ECO:0000313" key="13">
    <source>
        <dbReference type="Proteomes" id="UP000019118"/>
    </source>
</evidence>
<evidence type="ECO:0000256" key="7">
    <source>
        <dbReference type="ARBA" id="ARBA00047899"/>
    </source>
</evidence>
<evidence type="ECO:0000256" key="2">
    <source>
        <dbReference type="ARBA" id="ARBA00022527"/>
    </source>
</evidence>
<keyword evidence="2" id="KW-0723">Serine/threonine-protein kinase</keyword>
<comment type="catalytic activity">
    <reaction evidence="7">
        <text>L-threonyl-[protein] + ATP = O-phospho-L-threonyl-[protein] + ADP + H(+)</text>
        <dbReference type="Rhea" id="RHEA:46608"/>
        <dbReference type="Rhea" id="RHEA-COMP:11060"/>
        <dbReference type="Rhea" id="RHEA-COMP:11605"/>
        <dbReference type="ChEBI" id="CHEBI:15378"/>
        <dbReference type="ChEBI" id="CHEBI:30013"/>
        <dbReference type="ChEBI" id="CHEBI:30616"/>
        <dbReference type="ChEBI" id="CHEBI:61977"/>
        <dbReference type="ChEBI" id="CHEBI:456216"/>
        <dbReference type="EC" id="2.7.11.1"/>
    </reaction>
</comment>
<dbReference type="KEGG" id="dpa:109539084"/>
<dbReference type="Proteomes" id="UP000019118">
    <property type="component" value="Unassembled WGS sequence"/>
</dbReference>
<dbReference type="InterPro" id="IPR008271">
    <property type="entry name" value="Ser/Thr_kinase_AS"/>
</dbReference>
<dbReference type="Pfam" id="PF00069">
    <property type="entry name" value="Pkinase"/>
    <property type="match status" value="1"/>
</dbReference>
<dbReference type="STRING" id="77166.N6U5D1"/>
<proteinExistence type="predicted"/>
<dbReference type="PANTHER" id="PTHR44329:SF285">
    <property type="entry name" value="V-MOS MOLONEY MURINE SARCOMA VIRAL ONCO HOMOLOG"/>
    <property type="match status" value="1"/>
</dbReference>
<dbReference type="Gene3D" id="1.10.510.10">
    <property type="entry name" value="Transferase(Phosphotransferase) domain 1"/>
    <property type="match status" value="1"/>
</dbReference>
<dbReference type="PROSITE" id="PS50011">
    <property type="entry name" value="PROTEIN_KINASE_DOM"/>
    <property type="match status" value="1"/>
</dbReference>
<evidence type="ECO:0000259" key="9">
    <source>
        <dbReference type="PROSITE" id="PS50011"/>
    </source>
</evidence>
<keyword evidence="5" id="KW-0418">Kinase</keyword>
<dbReference type="InterPro" id="IPR011009">
    <property type="entry name" value="Kinase-like_dom_sf"/>
</dbReference>
<evidence type="ECO:0000313" key="10">
    <source>
        <dbReference type="EMBL" id="ENN75856.1"/>
    </source>
</evidence>
<dbReference type="Proteomes" id="UP000030742">
    <property type="component" value="Unassembled WGS sequence"/>
</dbReference>
<accession>N6U5D1</accession>
<dbReference type="EMBL" id="KB632100">
    <property type="protein sequence ID" value="ERL88837.1"/>
    <property type="molecule type" value="Genomic_DNA"/>
</dbReference>
<dbReference type="EnsemblMetazoa" id="XM_019906683.1">
    <property type="protein sequence ID" value="XP_019762242.1"/>
    <property type="gene ID" value="LOC109539084"/>
</dbReference>
<evidence type="ECO:0000256" key="1">
    <source>
        <dbReference type="ARBA" id="ARBA00012513"/>
    </source>
</evidence>
<evidence type="ECO:0000313" key="11">
    <source>
        <dbReference type="EMBL" id="ERL88837.1"/>
    </source>
</evidence>